<reference evidence="3" key="1">
    <citation type="submission" date="2023-07" db="EMBL/GenBank/DDBJ databases">
        <title>Two novel species in the genus Flavivirga.</title>
        <authorList>
            <person name="Kwon K."/>
        </authorList>
    </citation>
    <scope>NUCLEOTIDE SEQUENCE</scope>
    <source>
        <strain evidence="3">KCTC 52353</strain>
    </source>
</reference>
<keyword evidence="1" id="KW-0472">Membrane</keyword>
<proteinExistence type="predicted"/>
<keyword evidence="1" id="KW-1133">Transmembrane helix</keyword>
<evidence type="ECO:0000313" key="3">
    <source>
        <dbReference type="EMBL" id="MDO5969365.1"/>
    </source>
</evidence>
<feature type="transmembrane region" description="Helical" evidence="1">
    <location>
        <begin position="7"/>
        <end position="27"/>
    </location>
</feature>
<name>A0ABT8W8A4_9FLAO</name>
<accession>A0ABT8W8A4</accession>
<keyword evidence="3" id="KW-0378">Hydrolase</keyword>
<keyword evidence="3" id="KW-0255">Endonuclease</keyword>
<dbReference type="InterPro" id="IPR036691">
    <property type="entry name" value="Endo/exonu/phosph_ase_sf"/>
</dbReference>
<dbReference type="EMBL" id="JAUOEK010000069">
    <property type="protein sequence ID" value="MDO5969365.1"/>
    <property type="molecule type" value="Genomic_DNA"/>
</dbReference>
<evidence type="ECO:0000256" key="1">
    <source>
        <dbReference type="SAM" id="Phobius"/>
    </source>
</evidence>
<dbReference type="SUPFAM" id="SSF56219">
    <property type="entry name" value="DNase I-like"/>
    <property type="match status" value="1"/>
</dbReference>
<gene>
    <name evidence="3" type="ORF">Q4Q35_06065</name>
</gene>
<evidence type="ECO:0000313" key="4">
    <source>
        <dbReference type="Proteomes" id="UP001176883"/>
    </source>
</evidence>
<keyword evidence="3" id="KW-0540">Nuclease</keyword>
<feature type="transmembrane region" description="Helical" evidence="1">
    <location>
        <begin position="39"/>
        <end position="57"/>
    </location>
</feature>
<dbReference type="InterPro" id="IPR005135">
    <property type="entry name" value="Endo/exonuclease/phosphatase"/>
</dbReference>
<protein>
    <submittedName>
        <fullName evidence="3">Endonuclease/exonuclease/phosphatase family protein</fullName>
    </submittedName>
</protein>
<feature type="domain" description="Endonuclease/exonuclease/phosphatase" evidence="2">
    <location>
        <begin position="115"/>
        <end position="283"/>
    </location>
</feature>
<evidence type="ECO:0000259" key="2">
    <source>
        <dbReference type="Pfam" id="PF03372"/>
    </source>
</evidence>
<dbReference type="Proteomes" id="UP001176883">
    <property type="component" value="Unassembled WGS sequence"/>
</dbReference>
<organism evidence="3 4">
    <name type="scientific">Flavivirga aquimarina</name>
    <dbReference type="NCBI Taxonomy" id="2027862"/>
    <lineage>
        <taxon>Bacteria</taxon>
        <taxon>Pseudomonadati</taxon>
        <taxon>Bacteroidota</taxon>
        <taxon>Flavobacteriia</taxon>
        <taxon>Flavobacteriales</taxon>
        <taxon>Flavobacteriaceae</taxon>
        <taxon>Flavivirga</taxon>
    </lineage>
</organism>
<dbReference type="RefSeq" id="WP_303277055.1">
    <property type="nucleotide sequence ID" value="NZ_JAUOEK010000069.1"/>
</dbReference>
<keyword evidence="1" id="KW-0812">Transmembrane</keyword>
<comment type="caution">
    <text evidence="3">The sequence shown here is derived from an EMBL/GenBank/DDBJ whole genome shotgun (WGS) entry which is preliminary data.</text>
</comment>
<sequence length="292" mass="34582">MLKFFKPLFYLINVVIIIALLAIHFILKESSYKASLFFYTFPLPIIIVIILILSVFIGRRLRKYHLLLAALLLTIWLCRSFKIHIPKTINENDLEIVFWNASRERGFQDAFKLNNHIPDVMVLAEYQAKKLKEDKLKYPEYYMVWFEKEEIGIFSKTPFQIEKKETSKYHSTIVNFKIANINFYAVDVQGSPDVPREWEFAFVDSLIVNKENTIVLGDFNVPYESKHLKHFKTDFNHAFSKKGNGFRETWFWNIPLLSLDHIWVSKDLEVLKTKKVATFKSDHSMLKTFIRQ</sequence>
<keyword evidence="4" id="KW-1185">Reference proteome</keyword>
<dbReference type="GO" id="GO:0004519">
    <property type="term" value="F:endonuclease activity"/>
    <property type="evidence" value="ECO:0007669"/>
    <property type="project" value="UniProtKB-KW"/>
</dbReference>
<dbReference type="Gene3D" id="3.60.10.10">
    <property type="entry name" value="Endonuclease/exonuclease/phosphatase"/>
    <property type="match status" value="1"/>
</dbReference>
<dbReference type="Pfam" id="PF03372">
    <property type="entry name" value="Exo_endo_phos"/>
    <property type="match status" value="1"/>
</dbReference>